<name>A0A087SWK2_STEMI</name>
<comment type="similarity">
    <text evidence="2">Belongs to the Bcl-2 family.</text>
</comment>
<sequence>MDECDRVNPVTITSDEVNETVATFVYQYLDHKVSENGIQWESSSRYQNQDAKIQKVGKALKCLADEFAAQFKQQFVDMCESLDVREETIKCTVEGVANELFSEGVKWSRIVAFFVFGGELAVHCAKQSMPQLIDNIAYSVAAYITEQLLPWINDNGGWEGLIAFNSKHQQTSDKGTVNGTGGFFSALTCKLSGWLSKK</sequence>
<dbReference type="InterPro" id="IPR020726">
    <property type="entry name" value="Bcl2_BH2_motif_CS"/>
</dbReference>
<dbReference type="Gene3D" id="1.10.437.10">
    <property type="entry name" value="Blc2-like"/>
    <property type="match status" value="1"/>
</dbReference>
<dbReference type="GO" id="GO:0051400">
    <property type="term" value="F:BH domain binding"/>
    <property type="evidence" value="ECO:0007669"/>
    <property type="project" value="TreeGrafter"/>
</dbReference>
<evidence type="ECO:0000313" key="8">
    <source>
        <dbReference type="Proteomes" id="UP000054359"/>
    </source>
</evidence>
<organism evidence="7 8">
    <name type="scientific">Stegodyphus mimosarum</name>
    <name type="common">African social velvet spider</name>
    <dbReference type="NCBI Taxonomy" id="407821"/>
    <lineage>
        <taxon>Eukaryota</taxon>
        <taxon>Metazoa</taxon>
        <taxon>Ecdysozoa</taxon>
        <taxon>Arthropoda</taxon>
        <taxon>Chelicerata</taxon>
        <taxon>Arachnida</taxon>
        <taxon>Araneae</taxon>
        <taxon>Araneomorphae</taxon>
        <taxon>Entelegynae</taxon>
        <taxon>Eresoidea</taxon>
        <taxon>Eresidae</taxon>
        <taxon>Stegodyphus</taxon>
    </lineage>
</organism>
<dbReference type="STRING" id="407821.A0A087SWK2"/>
<comment type="subcellular location">
    <subcellularLocation>
        <location evidence="1">Membrane</location>
    </subcellularLocation>
</comment>
<protein>
    <submittedName>
        <fullName evidence="7">Bcl-2-like protein 1</fullName>
    </submittedName>
</protein>
<dbReference type="PANTHER" id="PTHR11256:SF50">
    <property type="entry name" value="APOPTOSIS REGULATOR CED-9"/>
    <property type="match status" value="1"/>
</dbReference>
<dbReference type="GO" id="GO:0097192">
    <property type="term" value="P:extrinsic apoptotic signaling pathway in absence of ligand"/>
    <property type="evidence" value="ECO:0007669"/>
    <property type="project" value="TreeGrafter"/>
</dbReference>
<evidence type="ECO:0000313" key="7">
    <source>
        <dbReference type="EMBL" id="KFM57241.1"/>
    </source>
</evidence>
<dbReference type="EMBL" id="KK112274">
    <property type="protein sequence ID" value="KFM57241.1"/>
    <property type="molecule type" value="Genomic_DNA"/>
</dbReference>
<dbReference type="GO" id="GO:0001836">
    <property type="term" value="P:release of cytochrome c from mitochondria"/>
    <property type="evidence" value="ECO:0007669"/>
    <property type="project" value="TreeGrafter"/>
</dbReference>
<dbReference type="PRINTS" id="PR01862">
    <property type="entry name" value="BCL2FAMILY"/>
</dbReference>
<dbReference type="OrthoDB" id="6021377at2759"/>
<evidence type="ECO:0000259" key="6">
    <source>
        <dbReference type="PROSITE" id="PS50063"/>
    </source>
</evidence>
<dbReference type="AlphaFoldDB" id="A0A087SWK2"/>
<dbReference type="PROSITE" id="PS01258">
    <property type="entry name" value="BH2"/>
    <property type="match status" value="1"/>
</dbReference>
<dbReference type="GO" id="GO:0005741">
    <property type="term" value="C:mitochondrial outer membrane"/>
    <property type="evidence" value="ECO:0007669"/>
    <property type="project" value="TreeGrafter"/>
</dbReference>
<evidence type="ECO:0000256" key="2">
    <source>
        <dbReference type="ARBA" id="ARBA00009458"/>
    </source>
</evidence>
<feature type="non-terminal residue" evidence="7">
    <location>
        <position position="198"/>
    </location>
</feature>
<dbReference type="CDD" id="cd06845">
    <property type="entry name" value="Bcl-2_like"/>
    <property type="match status" value="1"/>
</dbReference>
<dbReference type="Proteomes" id="UP000054359">
    <property type="component" value="Unassembled WGS sequence"/>
</dbReference>
<gene>
    <name evidence="7" type="ORF">X975_13286</name>
</gene>
<keyword evidence="8" id="KW-1185">Reference proteome</keyword>
<evidence type="ECO:0000256" key="4">
    <source>
        <dbReference type="ARBA" id="ARBA00023136"/>
    </source>
</evidence>
<dbReference type="PROSITE" id="PS50062">
    <property type="entry name" value="BCL2_FAMILY"/>
    <property type="match status" value="1"/>
</dbReference>
<dbReference type="InterPro" id="IPR003093">
    <property type="entry name" value="Bcl2_BH4"/>
</dbReference>
<dbReference type="SMART" id="SM00337">
    <property type="entry name" value="BCL"/>
    <property type="match status" value="1"/>
</dbReference>
<dbReference type="PANTHER" id="PTHR11256">
    <property type="entry name" value="BCL-2 RELATED"/>
    <property type="match status" value="1"/>
</dbReference>
<dbReference type="InterPro" id="IPR046371">
    <property type="entry name" value="Bcl-2_BH1-3"/>
</dbReference>
<reference evidence="7 8" key="1">
    <citation type="submission" date="2013-11" db="EMBL/GenBank/DDBJ databases">
        <title>Genome sequencing of Stegodyphus mimosarum.</title>
        <authorList>
            <person name="Bechsgaard J."/>
        </authorList>
    </citation>
    <scope>NUCLEOTIDE SEQUENCE [LARGE SCALE GENOMIC DNA]</scope>
</reference>
<dbReference type="InterPro" id="IPR036834">
    <property type="entry name" value="Bcl-2-like_sf"/>
</dbReference>
<dbReference type="InterPro" id="IPR002475">
    <property type="entry name" value="Bcl2-like"/>
</dbReference>
<evidence type="ECO:0000256" key="1">
    <source>
        <dbReference type="ARBA" id="ARBA00004370"/>
    </source>
</evidence>
<dbReference type="SUPFAM" id="SSF56854">
    <property type="entry name" value="Bcl-2 inhibitors of programmed cell death"/>
    <property type="match status" value="1"/>
</dbReference>
<evidence type="ECO:0000256" key="3">
    <source>
        <dbReference type="ARBA" id="ARBA00022703"/>
    </source>
</evidence>
<dbReference type="GO" id="GO:0008630">
    <property type="term" value="P:intrinsic apoptotic signaling pathway in response to DNA damage"/>
    <property type="evidence" value="ECO:0007669"/>
    <property type="project" value="TreeGrafter"/>
</dbReference>
<evidence type="ECO:0000256" key="5">
    <source>
        <dbReference type="PROSITE-ProRule" id="PRU00025"/>
    </source>
</evidence>
<dbReference type="PROSITE" id="PS50063">
    <property type="entry name" value="BH4_2"/>
    <property type="match status" value="1"/>
</dbReference>
<proteinExistence type="inferred from homology"/>
<feature type="short sequence motif" description="BH4" evidence="5">
    <location>
        <begin position="21"/>
        <end position="40"/>
    </location>
</feature>
<dbReference type="OMA" id="WMVVYLE"/>
<accession>A0A087SWK2</accession>
<keyword evidence="4" id="KW-0472">Membrane</keyword>
<keyword evidence="3 5" id="KW-0053">Apoptosis</keyword>
<feature type="domain" description="Apoptosis regulator Bcl-2 family BH4" evidence="6">
    <location>
        <begin position="21"/>
        <end position="40"/>
    </location>
</feature>
<dbReference type="GO" id="GO:0042981">
    <property type="term" value="P:regulation of apoptotic process"/>
    <property type="evidence" value="ECO:0007669"/>
    <property type="project" value="InterPro"/>
</dbReference>
<dbReference type="Pfam" id="PF00452">
    <property type="entry name" value="Bcl-2"/>
    <property type="match status" value="1"/>
</dbReference>
<dbReference type="InterPro" id="IPR026298">
    <property type="entry name" value="Bcl-2_fam"/>
</dbReference>